<reference evidence="6 7" key="1">
    <citation type="submission" date="2019-04" db="EMBL/GenBank/DDBJ databases">
        <title>Pedobacter sp. AR-2-6 sp. nov., isolated from Arctic soil.</title>
        <authorList>
            <person name="Dahal R.H."/>
            <person name="Kim D.-U."/>
        </authorList>
    </citation>
    <scope>NUCLEOTIDE SEQUENCE [LARGE SCALE GENOMIC DNA]</scope>
    <source>
        <strain evidence="6 7">AR-2-6</strain>
    </source>
</reference>
<evidence type="ECO:0000259" key="5">
    <source>
        <dbReference type="Pfam" id="PF01420"/>
    </source>
</evidence>
<keyword evidence="3" id="KW-0238">DNA-binding</keyword>
<dbReference type="InterPro" id="IPR051212">
    <property type="entry name" value="Type-I_RE_S_subunit"/>
</dbReference>
<gene>
    <name evidence="6" type="ORF">FA045_09205</name>
</gene>
<dbReference type="SUPFAM" id="SSF116734">
    <property type="entry name" value="DNA methylase specificity domain"/>
    <property type="match status" value="2"/>
</dbReference>
<name>A0A4V5NY02_9SPHI</name>
<accession>A0A4V5NY02</accession>
<organism evidence="6 7">
    <name type="scientific">Pedobacter cryotolerans</name>
    <dbReference type="NCBI Taxonomy" id="2571270"/>
    <lineage>
        <taxon>Bacteria</taxon>
        <taxon>Pseudomonadati</taxon>
        <taxon>Bacteroidota</taxon>
        <taxon>Sphingobacteriia</taxon>
        <taxon>Sphingobacteriales</taxon>
        <taxon>Sphingobacteriaceae</taxon>
        <taxon>Pedobacter</taxon>
    </lineage>
</organism>
<dbReference type="Proteomes" id="UP000310477">
    <property type="component" value="Unassembled WGS sequence"/>
</dbReference>
<dbReference type="Pfam" id="PF01420">
    <property type="entry name" value="Methylase_S"/>
    <property type="match status" value="2"/>
</dbReference>
<evidence type="ECO:0000313" key="6">
    <source>
        <dbReference type="EMBL" id="TKC01403.1"/>
    </source>
</evidence>
<dbReference type="OrthoDB" id="9816225at2"/>
<protein>
    <recommendedName>
        <fullName evidence="5">Type I restriction modification DNA specificity domain-containing protein</fullName>
    </recommendedName>
</protein>
<dbReference type="InterPro" id="IPR000055">
    <property type="entry name" value="Restrct_endonuc_typeI_TRD"/>
</dbReference>
<comment type="similarity">
    <text evidence="1">Belongs to the type-I restriction system S methylase family.</text>
</comment>
<dbReference type="CDD" id="cd17515">
    <property type="entry name" value="RMtype1_S_MjaORF132P_Sau1132ORF3780P-TRD1-CR1_like"/>
    <property type="match status" value="1"/>
</dbReference>
<proteinExistence type="inferred from homology"/>
<feature type="domain" description="Type I restriction modification DNA specificity" evidence="5">
    <location>
        <begin position="9"/>
        <end position="176"/>
    </location>
</feature>
<dbReference type="PANTHER" id="PTHR43140">
    <property type="entry name" value="TYPE-1 RESTRICTION ENZYME ECOKI SPECIFICITY PROTEIN"/>
    <property type="match status" value="1"/>
</dbReference>
<dbReference type="GO" id="GO:0003677">
    <property type="term" value="F:DNA binding"/>
    <property type="evidence" value="ECO:0007669"/>
    <property type="project" value="UniProtKB-KW"/>
</dbReference>
<evidence type="ECO:0000256" key="3">
    <source>
        <dbReference type="ARBA" id="ARBA00023125"/>
    </source>
</evidence>
<feature type="coiled-coil region" evidence="4">
    <location>
        <begin position="474"/>
        <end position="501"/>
    </location>
</feature>
<dbReference type="InterPro" id="IPR044946">
    <property type="entry name" value="Restrct_endonuc_typeI_TRD_sf"/>
</dbReference>
<dbReference type="EMBL" id="SWBO01000004">
    <property type="protein sequence ID" value="TKC01403.1"/>
    <property type="molecule type" value="Genomic_DNA"/>
</dbReference>
<evidence type="ECO:0000256" key="2">
    <source>
        <dbReference type="ARBA" id="ARBA00022747"/>
    </source>
</evidence>
<evidence type="ECO:0000313" key="7">
    <source>
        <dbReference type="Proteomes" id="UP000310477"/>
    </source>
</evidence>
<dbReference type="Gene3D" id="3.90.220.20">
    <property type="entry name" value="DNA methylase specificity domains"/>
    <property type="match status" value="2"/>
</dbReference>
<comment type="caution">
    <text evidence="6">The sequence shown here is derived from an EMBL/GenBank/DDBJ whole genome shotgun (WGS) entry which is preliminary data.</text>
</comment>
<dbReference type="PANTHER" id="PTHR43140:SF1">
    <property type="entry name" value="TYPE I RESTRICTION ENZYME ECOKI SPECIFICITY SUBUNIT"/>
    <property type="match status" value="1"/>
</dbReference>
<keyword evidence="2" id="KW-0680">Restriction system</keyword>
<sequence length="502" mass="57352">MDNYLNKIPVEWRWVTIGRICVTSSGGTPDRKNFNYFKGDIPWVKSGELKYDVILKAEEYISKEALRSSSAKLFPKGSLLIALYGNTVGRMAFLGIDAATNQAIASITTFLINSKYVYYYLMSSNNALLSKREGSAQPNISQKVLNDFPFPLAPVEEQNRIVDKIEELFSEIDKNIAQFKISERKTKHIKSKLLDNYYKKHGAVDKSLSSLTLSVDYGFTAKSYTGAKDNNSIFYLRITDIQNGKIDWEKVPYCDANIEDLKKYQILENDILFARSGNTVGKTVLVKNPPKSLYASYLIRIRCDIQKILPEYLSFFFQSNLFWTQINDGVTGIGQPNFNGSKVSELKIPVVSLEEQQKIIMHVEHNFAEVDKLQDELKVNLAKTELLKSKILFDAFNGNLTKQYDTDSSVDELLNKIESAKSGYQVSKSEISRNLPKLKKMEKSTLSLLEVLEKNSEPITVKKLWQDSMYIDNIEQFYSELKKIQNKIKQEKHETEVLVSKL</sequence>
<dbReference type="CDD" id="cd17521">
    <property type="entry name" value="RMtype1_S_Sau13435ORF2165P_TRD2-CR2_like"/>
    <property type="match status" value="1"/>
</dbReference>
<evidence type="ECO:0000256" key="4">
    <source>
        <dbReference type="SAM" id="Coils"/>
    </source>
</evidence>
<dbReference type="AlphaFoldDB" id="A0A4V5NY02"/>
<feature type="domain" description="Type I restriction modification DNA specificity" evidence="5">
    <location>
        <begin position="235"/>
        <end position="360"/>
    </location>
</feature>
<evidence type="ECO:0000256" key="1">
    <source>
        <dbReference type="ARBA" id="ARBA00010923"/>
    </source>
</evidence>
<keyword evidence="4" id="KW-0175">Coiled coil</keyword>
<keyword evidence="7" id="KW-1185">Reference proteome</keyword>
<dbReference type="RefSeq" id="WP_136876758.1">
    <property type="nucleotide sequence ID" value="NZ_SWBO01000004.1"/>
</dbReference>
<dbReference type="GO" id="GO:0009307">
    <property type="term" value="P:DNA restriction-modification system"/>
    <property type="evidence" value="ECO:0007669"/>
    <property type="project" value="UniProtKB-KW"/>
</dbReference>